<evidence type="ECO:0000256" key="1">
    <source>
        <dbReference type="SAM" id="Coils"/>
    </source>
</evidence>
<evidence type="ECO:0008006" key="4">
    <source>
        <dbReference type="Google" id="ProtNLM"/>
    </source>
</evidence>
<dbReference type="EMBL" id="BAABDL010000089">
    <property type="protein sequence ID" value="GAA4072392.1"/>
    <property type="molecule type" value="Genomic_DNA"/>
</dbReference>
<dbReference type="SUPFAM" id="SSF57997">
    <property type="entry name" value="Tropomyosin"/>
    <property type="match status" value="1"/>
</dbReference>
<accession>A0ABP7VRK2</accession>
<feature type="coiled-coil region" evidence="1">
    <location>
        <begin position="27"/>
        <end position="68"/>
    </location>
</feature>
<dbReference type="Proteomes" id="UP001501734">
    <property type="component" value="Unassembled WGS sequence"/>
</dbReference>
<gene>
    <name evidence="2" type="ORF">GCM10022410_17420</name>
</gene>
<protein>
    <recommendedName>
        <fullName evidence="4">t-SNARE coiled-coil homology domain-containing protein</fullName>
    </recommendedName>
</protein>
<organism evidence="2 3">
    <name type="scientific">Amphibacillus indicireducens</name>
    <dbReference type="NCBI Taxonomy" id="1076330"/>
    <lineage>
        <taxon>Bacteria</taxon>
        <taxon>Bacillati</taxon>
        <taxon>Bacillota</taxon>
        <taxon>Bacilli</taxon>
        <taxon>Bacillales</taxon>
        <taxon>Bacillaceae</taxon>
        <taxon>Amphibacillus</taxon>
    </lineage>
</organism>
<keyword evidence="3" id="KW-1185">Reference proteome</keyword>
<name>A0ABP7VRK2_9BACI</name>
<evidence type="ECO:0000313" key="3">
    <source>
        <dbReference type="Proteomes" id="UP001501734"/>
    </source>
</evidence>
<dbReference type="Gene3D" id="1.20.5.170">
    <property type="match status" value="1"/>
</dbReference>
<sequence length="176" mass="20724">MSEVILNQILTELKEIKHEQVVTNQRIDRLDKRIDGLDQRIEMMDKRIDGLDQRIEMMDKRIDGLDQRIGMMDKRIDGLDQRIGSMDKRIDGLDKRIRAMDTRIDDNTSRLDSLTNTVKLIHDQTVKLTEYHLITTEALKRLASNDDVDYLIDKVSEHDREIYKIKNTLENQTSNE</sequence>
<evidence type="ECO:0000313" key="2">
    <source>
        <dbReference type="EMBL" id="GAA4072392.1"/>
    </source>
</evidence>
<keyword evidence="1" id="KW-0175">Coiled coil</keyword>
<reference evidence="3" key="1">
    <citation type="journal article" date="2019" name="Int. J. Syst. Evol. Microbiol.">
        <title>The Global Catalogue of Microorganisms (GCM) 10K type strain sequencing project: providing services to taxonomists for standard genome sequencing and annotation.</title>
        <authorList>
            <consortium name="The Broad Institute Genomics Platform"/>
            <consortium name="The Broad Institute Genome Sequencing Center for Infectious Disease"/>
            <person name="Wu L."/>
            <person name="Ma J."/>
        </authorList>
    </citation>
    <scope>NUCLEOTIDE SEQUENCE [LARGE SCALE GENOMIC DNA]</scope>
    <source>
        <strain evidence="3">JCM 17250</strain>
    </source>
</reference>
<proteinExistence type="predicted"/>
<dbReference type="Gene3D" id="1.20.5.340">
    <property type="match status" value="1"/>
</dbReference>
<dbReference type="RefSeq" id="WP_344912286.1">
    <property type="nucleotide sequence ID" value="NZ_BAABDL010000089.1"/>
</dbReference>
<comment type="caution">
    <text evidence="2">The sequence shown here is derived from an EMBL/GenBank/DDBJ whole genome shotgun (WGS) entry which is preliminary data.</text>
</comment>